<dbReference type="PANTHER" id="PTHR46889:SF4">
    <property type="entry name" value="TRANSPOSASE INSO FOR INSERTION SEQUENCE ELEMENT IS911B-RELATED"/>
    <property type="match status" value="1"/>
</dbReference>
<dbReference type="Gene3D" id="3.30.420.10">
    <property type="entry name" value="Ribonuclease H-like superfamily/Ribonuclease H"/>
    <property type="match status" value="1"/>
</dbReference>
<dbReference type="GO" id="GO:0015074">
    <property type="term" value="P:DNA integration"/>
    <property type="evidence" value="ECO:0007669"/>
    <property type="project" value="InterPro"/>
</dbReference>
<proteinExistence type="predicted"/>
<evidence type="ECO:0000313" key="2">
    <source>
        <dbReference type="EMBL" id="BAE46157.1"/>
    </source>
</evidence>
<dbReference type="InterPro" id="IPR012337">
    <property type="entry name" value="RNaseH-like_sf"/>
</dbReference>
<dbReference type="GO" id="GO:0003676">
    <property type="term" value="F:nucleic acid binding"/>
    <property type="evidence" value="ECO:0007669"/>
    <property type="project" value="InterPro"/>
</dbReference>
<dbReference type="SUPFAM" id="SSF53098">
    <property type="entry name" value="Ribonuclease H-like"/>
    <property type="match status" value="1"/>
</dbReference>
<keyword evidence="2" id="KW-0614">Plasmid</keyword>
<reference evidence="3" key="1">
    <citation type="submission" date="2005-03" db="EMBL/GenBank/DDBJ databases">
        <title>Comparison of the complete genome sequences of Rhodococcus erythropolis PR4 and Rhodococcus opacus B4.</title>
        <authorList>
            <person name="Takarada H."/>
            <person name="Sekine M."/>
            <person name="Hosoyama A."/>
            <person name="Yamada R."/>
            <person name="Fujisawa T."/>
            <person name="Omata S."/>
            <person name="Shimizu A."/>
            <person name="Tsukatani N."/>
            <person name="Tanikawa S."/>
            <person name="Fujita N."/>
            <person name="Harayama S."/>
        </authorList>
    </citation>
    <scope>NUCLEOTIDE SEQUENCE [LARGE SCALE GENOMIC DNA]</scope>
    <source>
        <strain evidence="3">PR4 / NBRC 100887</strain>
        <plasmid evidence="3">pREL1</plasmid>
    </source>
</reference>
<protein>
    <submittedName>
        <fullName evidence="2">Putative transposase</fullName>
    </submittedName>
</protein>
<dbReference type="InterPro" id="IPR050900">
    <property type="entry name" value="Transposase_IS3/IS150/IS904"/>
</dbReference>
<geneLocation type="plasmid" evidence="2 3">
    <name>pREL1</name>
</geneLocation>
<dbReference type="Proteomes" id="UP000002204">
    <property type="component" value="Plasmid pREL1"/>
</dbReference>
<sequence length="120" mass="13316">MAMDLIHHSDANSKYTSIAFTETLALEGTAASIGNVGDAYDNALAESIIGLFKTEAVSKSSPFLQGRSRRSTTSNSWAMEWVDWFNTRRPHSTLDYVTPDEFEAVYYSQLSILQPEMSPA</sequence>
<dbReference type="Pfam" id="PF13683">
    <property type="entry name" value="rve_3"/>
    <property type="match status" value="1"/>
</dbReference>
<feature type="domain" description="Integrase catalytic" evidence="1">
    <location>
        <begin position="30"/>
        <end position="99"/>
    </location>
</feature>
<evidence type="ECO:0000313" key="3">
    <source>
        <dbReference type="Proteomes" id="UP000002204"/>
    </source>
</evidence>
<name>Q3L9F6_RHOE4</name>
<evidence type="ECO:0000259" key="1">
    <source>
        <dbReference type="Pfam" id="PF13683"/>
    </source>
</evidence>
<organism evidence="2 3">
    <name type="scientific">Rhodococcus erythropolis (strain PR4 / NBRC 100887)</name>
    <dbReference type="NCBI Taxonomy" id="234621"/>
    <lineage>
        <taxon>Bacteria</taxon>
        <taxon>Bacillati</taxon>
        <taxon>Actinomycetota</taxon>
        <taxon>Actinomycetes</taxon>
        <taxon>Mycobacteriales</taxon>
        <taxon>Nocardiaceae</taxon>
        <taxon>Rhodococcus</taxon>
        <taxon>Rhodococcus erythropolis group</taxon>
    </lineage>
</organism>
<reference evidence="2 3" key="2">
    <citation type="journal article" date="2006" name="Environ. Microbiol.">
        <title>Sequence analysis of three plasmids harboured in Rhodococcus erythropolis strain PR4.</title>
        <authorList>
            <person name="Sekine M."/>
            <person name="Tanikawa S."/>
            <person name="Omata S."/>
            <person name="Saito M."/>
            <person name="Fujisawa T."/>
            <person name="Tsukatani N."/>
            <person name="Tajima T."/>
            <person name="Sekigawa T."/>
            <person name="Kosugi H."/>
            <person name="Matsuo Y."/>
            <person name="Nishiko R."/>
            <person name="Imamura K."/>
            <person name="Ito M."/>
            <person name="Narita H."/>
            <person name="Tago S."/>
            <person name="Fujita N."/>
            <person name="Harayama S."/>
        </authorList>
    </citation>
    <scope>NUCLEOTIDE SEQUENCE [LARGE SCALE GENOMIC DNA]</scope>
    <source>
        <strain evidence="3">PR4 / NBRC 100887</strain>
        <plasmid evidence="2 3">pREL1</plasmid>
    </source>
</reference>
<dbReference type="AlphaFoldDB" id="Q3L9F6"/>
<dbReference type="InterPro" id="IPR036397">
    <property type="entry name" value="RNaseH_sf"/>
</dbReference>
<gene>
    <name evidence="2" type="ordered locus">RER_pREL1-02140</name>
</gene>
<dbReference type="InterPro" id="IPR001584">
    <property type="entry name" value="Integrase_cat-core"/>
</dbReference>
<dbReference type="HOGENOM" id="CLU_027402_41_11_11"/>
<dbReference type="PANTHER" id="PTHR46889">
    <property type="entry name" value="TRANSPOSASE INSF FOR INSERTION SEQUENCE IS3B-RELATED"/>
    <property type="match status" value="1"/>
</dbReference>
<accession>Q3L9F6</accession>
<dbReference type="KEGG" id="rer:RER_pREL1-02140"/>
<dbReference type="EMBL" id="AP008931">
    <property type="protein sequence ID" value="BAE46157.1"/>
    <property type="molecule type" value="Genomic_DNA"/>
</dbReference>